<dbReference type="Proteomes" id="UP000703269">
    <property type="component" value="Unassembled WGS sequence"/>
</dbReference>
<gene>
    <name evidence="3" type="ORF">PsYK624_050770</name>
</gene>
<reference evidence="3 4" key="1">
    <citation type="submission" date="2021-08" db="EMBL/GenBank/DDBJ databases">
        <title>Draft Genome Sequence of Phanerochaete sordida strain YK-624.</title>
        <authorList>
            <person name="Mori T."/>
            <person name="Dohra H."/>
            <person name="Suzuki T."/>
            <person name="Kawagishi H."/>
            <person name="Hirai H."/>
        </authorList>
    </citation>
    <scope>NUCLEOTIDE SEQUENCE [LARGE SCALE GENOMIC DNA]</scope>
    <source>
        <strain evidence="3 4">YK-624</strain>
    </source>
</reference>
<dbReference type="AlphaFoldDB" id="A0A9P3G656"/>
<evidence type="ECO:0000256" key="2">
    <source>
        <dbReference type="SAM" id="Phobius"/>
    </source>
</evidence>
<keyword evidence="4" id="KW-1185">Reference proteome</keyword>
<feature type="transmembrane region" description="Helical" evidence="2">
    <location>
        <begin position="440"/>
        <end position="460"/>
    </location>
</feature>
<sequence length="461" mass="49971">MSWSRRDSASSVHTTSSHQQNADEGAPGQPLLNNPRHTQTASRYGAIDAHDASGDRTPRASRRSSPEVWRRDSQLNQVPEEETGAGEGADEDDEDDLEAIEWSLEQQGLYAGSYRWVVALYTFVPLSSLLLLAFLAYCPYLFWNLPTTPPEPHPPYFPAPLPYVLAASGMWSLAYLLRTPVFAAVSAALGGAPPVLATLAFHALHVLLYNALRLAPLALLRIRGGMAHDRASWRDPAFARVWWVALGWAATDVAVGIAQSYAQLALYRAVMVPPERVQQVLAHSAGAGASMTSLLAADLEEALPLSPRSDTPKAGSVPTTLDDAIRAAVDQDLEQLVNLKDREDVEEIYGLPPIKIPVFVSCLQRIDSILLSTGITLTLSASYLNSALSLPISTNALTHPPTSNRPFHIAFPCIVLLNLFLNLIYTPLVLPRIGVHTTAYIGFLLGLGTFFTGLGLWGALA</sequence>
<feature type="transmembrane region" description="Helical" evidence="2">
    <location>
        <begin position="157"/>
        <end position="177"/>
    </location>
</feature>
<feature type="compositionally biased region" description="Basic and acidic residues" evidence="1">
    <location>
        <begin position="48"/>
        <end position="73"/>
    </location>
</feature>
<feature type="transmembrane region" description="Helical" evidence="2">
    <location>
        <begin position="116"/>
        <end position="137"/>
    </location>
</feature>
<feature type="transmembrane region" description="Helical" evidence="2">
    <location>
        <begin position="369"/>
        <end position="389"/>
    </location>
</feature>
<keyword evidence="2" id="KW-0472">Membrane</keyword>
<feature type="compositionally biased region" description="Acidic residues" evidence="1">
    <location>
        <begin position="79"/>
        <end position="94"/>
    </location>
</feature>
<evidence type="ECO:0000313" key="4">
    <source>
        <dbReference type="Proteomes" id="UP000703269"/>
    </source>
</evidence>
<feature type="transmembrane region" description="Helical" evidence="2">
    <location>
        <begin position="184"/>
        <end position="208"/>
    </location>
</feature>
<feature type="compositionally biased region" description="Polar residues" evidence="1">
    <location>
        <begin position="31"/>
        <end position="42"/>
    </location>
</feature>
<dbReference type="EMBL" id="BPQB01000011">
    <property type="protein sequence ID" value="GJE88988.1"/>
    <property type="molecule type" value="Genomic_DNA"/>
</dbReference>
<name>A0A9P3G656_9APHY</name>
<feature type="compositionally biased region" description="Polar residues" evidence="1">
    <location>
        <begin position="9"/>
        <end position="22"/>
    </location>
</feature>
<evidence type="ECO:0000256" key="1">
    <source>
        <dbReference type="SAM" id="MobiDB-lite"/>
    </source>
</evidence>
<accession>A0A9P3G656</accession>
<protein>
    <submittedName>
        <fullName evidence="3">Uncharacterized protein</fullName>
    </submittedName>
</protein>
<feature type="transmembrane region" description="Helical" evidence="2">
    <location>
        <begin position="241"/>
        <end position="262"/>
    </location>
</feature>
<organism evidence="3 4">
    <name type="scientific">Phanerochaete sordida</name>
    <dbReference type="NCBI Taxonomy" id="48140"/>
    <lineage>
        <taxon>Eukaryota</taxon>
        <taxon>Fungi</taxon>
        <taxon>Dikarya</taxon>
        <taxon>Basidiomycota</taxon>
        <taxon>Agaricomycotina</taxon>
        <taxon>Agaricomycetes</taxon>
        <taxon>Polyporales</taxon>
        <taxon>Phanerochaetaceae</taxon>
        <taxon>Phanerochaete</taxon>
    </lineage>
</organism>
<dbReference type="OrthoDB" id="3364069at2759"/>
<feature type="transmembrane region" description="Helical" evidence="2">
    <location>
        <begin position="409"/>
        <end position="428"/>
    </location>
</feature>
<keyword evidence="2" id="KW-0812">Transmembrane</keyword>
<evidence type="ECO:0000313" key="3">
    <source>
        <dbReference type="EMBL" id="GJE88988.1"/>
    </source>
</evidence>
<keyword evidence="2" id="KW-1133">Transmembrane helix</keyword>
<proteinExistence type="predicted"/>
<feature type="region of interest" description="Disordered" evidence="1">
    <location>
        <begin position="1"/>
        <end position="94"/>
    </location>
</feature>
<comment type="caution">
    <text evidence="3">The sequence shown here is derived from an EMBL/GenBank/DDBJ whole genome shotgun (WGS) entry which is preliminary data.</text>
</comment>